<name>A0A553IG74_ACHLA</name>
<dbReference type="PANTHER" id="PTHR43479:SF11">
    <property type="entry name" value="ACREF_ENVCD OPERON REPRESSOR-RELATED"/>
    <property type="match status" value="1"/>
</dbReference>
<reference evidence="4 5" key="1">
    <citation type="submission" date="2019-07" db="EMBL/GenBank/DDBJ databases">
        <title>Genome sequence of Acholeplasma laidlawii strain with increased resistance to erythromycin.</title>
        <authorList>
            <person name="Medvedeva E.S."/>
            <person name="Baranova N.B."/>
            <person name="Siniagina M.N."/>
            <person name="Mouzykantov A."/>
            <person name="Chernova O.A."/>
            <person name="Chernov V.M."/>
        </authorList>
    </citation>
    <scope>NUCLEOTIDE SEQUENCE [LARGE SCALE GENOMIC DNA]</scope>
    <source>
        <strain evidence="4 5">PG8REry</strain>
    </source>
</reference>
<dbReference type="InterPro" id="IPR009057">
    <property type="entry name" value="Homeodomain-like_sf"/>
</dbReference>
<dbReference type="RefSeq" id="WP_012243156.1">
    <property type="nucleotide sequence ID" value="NZ_JACAOE010000002.1"/>
</dbReference>
<dbReference type="SUPFAM" id="SSF46689">
    <property type="entry name" value="Homeodomain-like"/>
    <property type="match status" value="1"/>
</dbReference>
<dbReference type="AlphaFoldDB" id="A0A553IG74"/>
<keyword evidence="1 2" id="KW-0238">DNA-binding</keyword>
<evidence type="ECO:0000313" key="4">
    <source>
        <dbReference type="EMBL" id="TRX99199.1"/>
    </source>
</evidence>
<dbReference type="Gene3D" id="1.10.357.10">
    <property type="entry name" value="Tetracycline Repressor, domain 2"/>
    <property type="match status" value="1"/>
</dbReference>
<dbReference type="InterPro" id="IPR001647">
    <property type="entry name" value="HTH_TetR"/>
</dbReference>
<evidence type="ECO:0000256" key="1">
    <source>
        <dbReference type="ARBA" id="ARBA00023125"/>
    </source>
</evidence>
<dbReference type="PRINTS" id="PR00455">
    <property type="entry name" value="HTHTETR"/>
</dbReference>
<proteinExistence type="predicted"/>
<dbReference type="GO" id="GO:0003677">
    <property type="term" value="F:DNA binding"/>
    <property type="evidence" value="ECO:0007669"/>
    <property type="project" value="UniProtKB-UniRule"/>
</dbReference>
<dbReference type="PROSITE" id="PS50977">
    <property type="entry name" value="HTH_TETR_2"/>
    <property type="match status" value="1"/>
</dbReference>
<organism evidence="4 5">
    <name type="scientific">Acholeplasma laidlawii</name>
    <dbReference type="NCBI Taxonomy" id="2148"/>
    <lineage>
        <taxon>Bacteria</taxon>
        <taxon>Bacillati</taxon>
        <taxon>Mycoplasmatota</taxon>
        <taxon>Mollicutes</taxon>
        <taxon>Acholeplasmatales</taxon>
        <taxon>Acholeplasmataceae</taxon>
        <taxon>Acholeplasma</taxon>
    </lineage>
</organism>
<sequence length="196" mass="23681">MTTKQKIYENDIELFALNGYHNLGMRDLAKSVGIRASSIYNHYKSKEDILIEIAHELMTELSTYVYPLYKRMDLTPREFFLNLSIETNRFFERPQINKLTKLLIPLEFEIPRLKELLHVEFIQKPRTGFSYYFQTLMRKGQMMEADPMLAAKMYHSFFVYHFYEKFLSNEPDGFLTKYETLFRNHINLFMDYFKIQ</sequence>
<accession>A0A553IG74</accession>
<evidence type="ECO:0000256" key="2">
    <source>
        <dbReference type="PROSITE-ProRule" id="PRU00335"/>
    </source>
</evidence>
<dbReference type="Proteomes" id="UP000315938">
    <property type="component" value="Unassembled WGS sequence"/>
</dbReference>
<comment type="caution">
    <text evidence="4">The sequence shown here is derived from an EMBL/GenBank/DDBJ whole genome shotgun (WGS) entry which is preliminary data.</text>
</comment>
<dbReference type="PANTHER" id="PTHR43479">
    <property type="entry name" value="ACREF/ENVCD OPERON REPRESSOR-RELATED"/>
    <property type="match status" value="1"/>
</dbReference>
<dbReference type="Pfam" id="PF00440">
    <property type="entry name" value="TetR_N"/>
    <property type="match status" value="1"/>
</dbReference>
<feature type="domain" description="HTH tetR-type" evidence="3">
    <location>
        <begin position="1"/>
        <end position="61"/>
    </location>
</feature>
<dbReference type="InterPro" id="IPR050624">
    <property type="entry name" value="HTH-type_Tx_Regulator"/>
</dbReference>
<gene>
    <name evidence="4" type="ORF">FNV44_05695</name>
</gene>
<evidence type="ECO:0000259" key="3">
    <source>
        <dbReference type="PROSITE" id="PS50977"/>
    </source>
</evidence>
<protein>
    <submittedName>
        <fullName evidence="4">TetR/AcrR family transcriptional regulator</fullName>
    </submittedName>
</protein>
<dbReference type="GeneID" id="41339364"/>
<feature type="DNA-binding region" description="H-T-H motif" evidence="2">
    <location>
        <begin position="24"/>
        <end position="43"/>
    </location>
</feature>
<evidence type="ECO:0000313" key="5">
    <source>
        <dbReference type="Proteomes" id="UP000315938"/>
    </source>
</evidence>
<dbReference type="EMBL" id="VKID01000002">
    <property type="protein sequence ID" value="TRX99199.1"/>
    <property type="molecule type" value="Genomic_DNA"/>
</dbReference>